<dbReference type="Proteomes" id="UP000000305">
    <property type="component" value="Unassembled WGS sequence"/>
</dbReference>
<name>E9I7S7_DAPPU</name>
<organism evidence="1 2">
    <name type="scientific">Daphnia pulex</name>
    <name type="common">Water flea</name>
    <dbReference type="NCBI Taxonomy" id="6669"/>
    <lineage>
        <taxon>Eukaryota</taxon>
        <taxon>Metazoa</taxon>
        <taxon>Ecdysozoa</taxon>
        <taxon>Arthropoda</taxon>
        <taxon>Crustacea</taxon>
        <taxon>Branchiopoda</taxon>
        <taxon>Diplostraca</taxon>
        <taxon>Cladocera</taxon>
        <taxon>Anomopoda</taxon>
        <taxon>Daphniidae</taxon>
        <taxon>Daphnia</taxon>
    </lineage>
</organism>
<keyword evidence="2" id="KW-1185">Reference proteome</keyword>
<accession>E9I7S7</accession>
<dbReference type="HOGENOM" id="CLU_1429344_0_0_1"/>
<proteinExistence type="predicted"/>
<dbReference type="InParanoid" id="E9I7S7"/>
<gene>
    <name evidence="1" type="ORF">DAPPUDRAFT_346193</name>
</gene>
<dbReference type="AlphaFoldDB" id="E9I7S7"/>
<reference evidence="1 2" key="1">
    <citation type="journal article" date="2011" name="Science">
        <title>The ecoresponsive genome of Daphnia pulex.</title>
        <authorList>
            <person name="Colbourne J.K."/>
            <person name="Pfrender M.E."/>
            <person name="Gilbert D."/>
            <person name="Thomas W.K."/>
            <person name="Tucker A."/>
            <person name="Oakley T.H."/>
            <person name="Tokishita S."/>
            <person name="Aerts A."/>
            <person name="Arnold G.J."/>
            <person name="Basu M.K."/>
            <person name="Bauer D.J."/>
            <person name="Caceres C.E."/>
            <person name="Carmel L."/>
            <person name="Casola C."/>
            <person name="Choi J.H."/>
            <person name="Detter J.C."/>
            <person name="Dong Q."/>
            <person name="Dusheyko S."/>
            <person name="Eads B.D."/>
            <person name="Frohlich T."/>
            <person name="Geiler-Samerotte K.A."/>
            <person name="Gerlach D."/>
            <person name="Hatcher P."/>
            <person name="Jogdeo S."/>
            <person name="Krijgsveld J."/>
            <person name="Kriventseva E.V."/>
            <person name="Kultz D."/>
            <person name="Laforsch C."/>
            <person name="Lindquist E."/>
            <person name="Lopez J."/>
            <person name="Manak J.R."/>
            <person name="Muller J."/>
            <person name="Pangilinan J."/>
            <person name="Patwardhan R.P."/>
            <person name="Pitluck S."/>
            <person name="Pritham E.J."/>
            <person name="Rechtsteiner A."/>
            <person name="Rho M."/>
            <person name="Rogozin I.B."/>
            <person name="Sakarya O."/>
            <person name="Salamov A."/>
            <person name="Schaack S."/>
            <person name="Shapiro H."/>
            <person name="Shiga Y."/>
            <person name="Skalitzky C."/>
            <person name="Smith Z."/>
            <person name="Souvorov A."/>
            <person name="Sung W."/>
            <person name="Tang Z."/>
            <person name="Tsuchiya D."/>
            <person name="Tu H."/>
            <person name="Vos H."/>
            <person name="Wang M."/>
            <person name="Wolf Y.I."/>
            <person name="Yamagata H."/>
            <person name="Yamada T."/>
            <person name="Ye Y."/>
            <person name="Shaw J.R."/>
            <person name="Andrews J."/>
            <person name="Crease T.J."/>
            <person name="Tang H."/>
            <person name="Lucas S.M."/>
            <person name="Robertson H.M."/>
            <person name="Bork P."/>
            <person name="Koonin E.V."/>
            <person name="Zdobnov E.M."/>
            <person name="Grigoriev I.V."/>
            <person name="Lynch M."/>
            <person name="Boore J.L."/>
        </authorList>
    </citation>
    <scope>NUCLEOTIDE SEQUENCE [LARGE SCALE GENOMIC DNA]</scope>
</reference>
<dbReference type="EMBL" id="GL737463">
    <property type="protein sequence ID" value="EFX59953.1"/>
    <property type="molecule type" value="Genomic_DNA"/>
</dbReference>
<evidence type="ECO:0000313" key="1">
    <source>
        <dbReference type="EMBL" id="EFX59953.1"/>
    </source>
</evidence>
<dbReference type="KEGG" id="dpx:DAPPUDRAFT_346193"/>
<protein>
    <submittedName>
        <fullName evidence="1">Uncharacterized protein</fullName>
    </submittedName>
</protein>
<sequence>MAPDAGVACGGNPEAGLETALDQLAAGHAMQLVLDAASFGQLQLQLQLVGREARPFAQWRQTFFAQASAQFQAASPVTGLADEAVVIGKARRYILEVEQAVPLFGTAAPAQPQVVALLGCAQHGRSIGPQGGACGGQQQVAAQQVDIAGRPGEIAATDAVVLALPIAAIRGKQTQIEPGDLHTAPCEAGL</sequence>
<evidence type="ECO:0000313" key="2">
    <source>
        <dbReference type="Proteomes" id="UP000000305"/>
    </source>
</evidence>